<organism evidence="10 11">
    <name type="scientific">Armillaria luteobubalina</name>
    <dbReference type="NCBI Taxonomy" id="153913"/>
    <lineage>
        <taxon>Eukaryota</taxon>
        <taxon>Fungi</taxon>
        <taxon>Dikarya</taxon>
        <taxon>Basidiomycota</taxon>
        <taxon>Agaricomycotina</taxon>
        <taxon>Agaricomycetes</taxon>
        <taxon>Agaricomycetidae</taxon>
        <taxon>Agaricales</taxon>
        <taxon>Marasmiineae</taxon>
        <taxon>Physalacriaceae</taxon>
        <taxon>Armillaria</taxon>
    </lineage>
</organism>
<dbReference type="GO" id="GO:0005840">
    <property type="term" value="C:ribosome"/>
    <property type="evidence" value="ECO:0007669"/>
    <property type="project" value="UniProtKB-KW"/>
</dbReference>
<comment type="caution">
    <text evidence="10">The sequence shown here is derived from an EMBL/GenBank/DDBJ whole genome shotgun (WGS) entry which is preliminary data.</text>
</comment>
<dbReference type="Gene3D" id="1.25.40.10">
    <property type="entry name" value="Tetratricopeptide repeat domain"/>
    <property type="match status" value="1"/>
</dbReference>
<keyword evidence="3 7" id="KW-0802">TPR repeat</keyword>
<dbReference type="InterPro" id="IPR000554">
    <property type="entry name" value="Ribosomal_eS7"/>
</dbReference>
<dbReference type="SMART" id="SM00028">
    <property type="entry name" value="TPR"/>
    <property type="match status" value="3"/>
</dbReference>
<keyword evidence="4 10" id="KW-0689">Ribosomal protein</keyword>
<dbReference type="GO" id="GO:0003735">
    <property type="term" value="F:structural constituent of ribosome"/>
    <property type="evidence" value="ECO:0007669"/>
    <property type="project" value="InterPro"/>
</dbReference>
<comment type="similarity">
    <text evidence="1">Belongs to the eukaryotic ribosomal protein eS7 family.</text>
</comment>
<evidence type="ECO:0000313" key="11">
    <source>
        <dbReference type="Proteomes" id="UP001175228"/>
    </source>
</evidence>
<evidence type="ECO:0000256" key="3">
    <source>
        <dbReference type="ARBA" id="ARBA00022803"/>
    </source>
</evidence>
<keyword evidence="8" id="KW-0175">Coiled coil</keyword>
<evidence type="ECO:0000256" key="7">
    <source>
        <dbReference type="PROSITE-ProRule" id="PRU00339"/>
    </source>
</evidence>
<evidence type="ECO:0000313" key="10">
    <source>
        <dbReference type="EMBL" id="KAK0498450.1"/>
    </source>
</evidence>
<dbReference type="GO" id="GO:0006412">
    <property type="term" value="P:translation"/>
    <property type="evidence" value="ECO:0007669"/>
    <property type="project" value="InterPro"/>
</dbReference>
<protein>
    <submittedName>
        <fullName evidence="10">40S ribosomal protein S7</fullName>
    </submittedName>
</protein>
<dbReference type="GO" id="GO:1990904">
    <property type="term" value="C:ribonucleoprotein complex"/>
    <property type="evidence" value="ECO:0007669"/>
    <property type="project" value="UniProtKB-KW"/>
</dbReference>
<dbReference type="PROSITE" id="PS50005">
    <property type="entry name" value="TPR"/>
    <property type="match status" value="1"/>
</dbReference>
<dbReference type="Proteomes" id="UP001175228">
    <property type="component" value="Unassembled WGS sequence"/>
</dbReference>
<dbReference type="InterPro" id="IPR019734">
    <property type="entry name" value="TPR_rpt"/>
</dbReference>
<evidence type="ECO:0000256" key="8">
    <source>
        <dbReference type="SAM" id="Coils"/>
    </source>
</evidence>
<evidence type="ECO:0000256" key="6">
    <source>
        <dbReference type="ARBA" id="ARBA00023602"/>
    </source>
</evidence>
<keyword evidence="5" id="KW-0687">Ribonucleoprotein</keyword>
<dbReference type="InterPro" id="IPR011990">
    <property type="entry name" value="TPR-like_helical_dom_sf"/>
</dbReference>
<keyword evidence="11" id="KW-1185">Reference proteome</keyword>
<accession>A0AA39UYM3</accession>
<dbReference type="PANTHER" id="PTHR46035">
    <property type="entry name" value="TETRATRICOPEPTIDE REPEAT PROTEIN 4"/>
    <property type="match status" value="1"/>
</dbReference>
<proteinExistence type="inferred from homology"/>
<comment type="similarity">
    <text evidence="6">Belongs to the TTC4 family.</text>
</comment>
<feature type="repeat" description="TPR" evidence="7">
    <location>
        <begin position="59"/>
        <end position="92"/>
    </location>
</feature>
<feature type="domain" description="Cns1/TTC4 wheel" evidence="9">
    <location>
        <begin position="230"/>
        <end position="352"/>
    </location>
</feature>
<keyword evidence="2" id="KW-0677">Repeat</keyword>
<dbReference type="PANTHER" id="PTHR46035:SF1">
    <property type="entry name" value="TETRATRICOPEPTIDE REPEAT PROTEIN 4"/>
    <property type="match status" value="1"/>
</dbReference>
<evidence type="ECO:0000256" key="2">
    <source>
        <dbReference type="ARBA" id="ARBA00022737"/>
    </source>
</evidence>
<dbReference type="GO" id="GO:0006457">
    <property type="term" value="P:protein folding"/>
    <property type="evidence" value="ECO:0007669"/>
    <property type="project" value="TreeGrafter"/>
</dbReference>
<dbReference type="EMBL" id="JAUEPU010000011">
    <property type="protein sequence ID" value="KAK0498450.1"/>
    <property type="molecule type" value="Genomic_DNA"/>
</dbReference>
<evidence type="ECO:0000256" key="1">
    <source>
        <dbReference type="ARBA" id="ARBA00007820"/>
    </source>
</evidence>
<dbReference type="GO" id="GO:0030544">
    <property type="term" value="F:Hsp70 protein binding"/>
    <property type="evidence" value="ECO:0007669"/>
    <property type="project" value="TreeGrafter"/>
</dbReference>
<gene>
    <name evidence="10" type="ORF">EDD18DRAFT_1379178</name>
</gene>
<dbReference type="Pfam" id="PF18972">
    <property type="entry name" value="Wheel"/>
    <property type="match status" value="1"/>
</dbReference>
<dbReference type="GO" id="GO:0005634">
    <property type="term" value="C:nucleus"/>
    <property type="evidence" value="ECO:0007669"/>
    <property type="project" value="TreeGrafter"/>
</dbReference>
<evidence type="ECO:0000259" key="9">
    <source>
        <dbReference type="Pfam" id="PF18972"/>
    </source>
</evidence>
<dbReference type="CDD" id="cd21377">
    <property type="entry name" value="CTWD_Cns1-like"/>
    <property type="match status" value="1"/>
</dbReference>
<dbReference type="GO" id="GO:0051879">
    <property type="term" value="F:Hsp90 protein binding"/>
    <property type="evidence" value="ECO:0007669"/>
    <property type="project" value="InterPro"/>
</dbReference>
<sequence>MTQITEIVGPQPLHRNVEEKLAELDSVPLFMKNLPEDTNDVAIAALQELAYEGTPDEQAQNFKEQGNEYFKGKRYREALGFYSQGVDAKPTDAILQEALLCNRAACNLELQNYGSVLRDCSKALTLNPKSSKAYYRSAMALVSLQRVDEAIDCCTRCLEYDVDNKGVRGVLERAAKIKVEKERKEKERQERLRTEQEAQRKLNSAFKERNILVVPKPDGSQNPYAPHFDPEDPTGRALIIPVFFLYPQYATSDVVPEFVEDTPFAEHLKAMFPPQAAPPEWDTKGEYVDGQIVIYVMTCRKRLLKVGKKMSLKDVCTAAKAKEGEPIDGLELKDGCLTFVLLPKGDVEKRWMSVTTKILRTANAPSTPPDETETSVAQALLDLENNVPELKAELRPLQISAAREVDVRGGKKAIVIFVPVPQLKAFHKVQQRLTRELEKKISDRHVVFVAQRRMLRKPTRTSRVKQKRPRSRTLTNVHERILEDLVFPTEIVGKRTRVAVDGSKLLKVFLDSKDANVLEYKLDSFSSVYRRLTGKDVVFEFPVVAQE</sequence>
<dbReference type="Pfam" id="PF13181">
    <property type="entry name" value="TPR_8"/>
    <property type="match status" value="1"/>
</dbReference>
<dbReference type="InterPro" id="IPR044059">
    <property type="entry name" value="Csn1/TTC4_wheel"/>
</dbReference>
<evidence type="ECO:0000256" key="4">
    <source>
        <dbReference type="ARBA" id="ARBA00022980"/>
    </source>
</evidence>
<dbReference type="AlphaFoldDB" id="A0AA39UYM3"/>
<dbReference type="GO" id="GO:0005829">
    <property type="term" value="C:cytosol"/>
    <property type="evidence" value="ECO:0007669"/>
    <property type="project" value="TreeGrafter"/>
</dbReference>
<reference evidence="10" key="1">
    <citation type="submission" date="2023-06" db="EMBL/GenBank/DDBJ databases">
        <authorList>
            <consortium name="Lawrence Berkeley National Laboratory"/>
            <person name="Ahrendt S."/>
            <person name="Sahu N."/>
            <person name="Indic B."/>
            <person name="Wong-Bajracharya J."/>
            <person name="Merenyi Z."/>
            <person name="Ke H.-M."/>
            <person name="Monk M."/>
            <person name="Kocsube S."/>
            <person name="Drula E."/>
            <person name="Lipzen A."/>
            <person name="Balint B."/>
            <person name="Henrissat B."/>
            <person name="Andreopoulos B."/>
            <person name="Martin F.M."/>
            <person name="Harder C.B."/>
            <person name="Rigling D."/>
            <person name="Ford K.L."/>
            <person name="Foster G.D."/>
            <person name="Pangilinan J."/>
            <person name="Papanicolaou A."/>
            <person name="Barry K."/>
            <person name="LaButti K."/>
            <person name="Viragh M."/>
            <person name="Koriabine M."/>
            <person name="Yan M."/>
            <person name="Riley R."/>
            <person name="Champramary S."/>
            <person name="Plett K.L."/>
            <person name="Tsai I.J."/>
            <person name="Slot J."/>
            <person name="Sipos G."/>
            <person name="Plett J."/>
            <person name="Nagy L.G."/>
            <person name="Grigoriev I.V."/>
        </authorList>
    </citation>
    <scope>NUCLEOTIDE SEQUENCE</scope>
    <source>
        <strain evidence="10">HWK02</strain>
    </source>
</reference>
<name>A0AA39UYM3_9AGAR</name>
<dbReference type="Pfam" id="PF01251">
    <property type="entry name" value="Ribosomal_S7e"/>
    <property type="match status" value="1"/>
</dbReference>
<evidence type="ECO:0000256" key="5">
    <source>
        <dbReference type="ARBA" id="ARBA00023274"/>
    </source>
</evidence>
<dbReference type="SUPFAM" id="SSF48452">
    <property type="entry name" value="TPR-like"/>
    <property type="match status" value="1"/>
</dbReference>
<feature type="coiled-coil region" evidence="8">
    <location>
        <begin position="172"/>
        <end position="201"/>
    </location>
</feature>